<protein>
    <recommendedName>
        <fullName evidence="2">DUF1468 domain-containing protein</fullName>
    </recommendedName>
</protein>
<feature type="transmembrane region" description="Helical" evidence="1">
    <location>
        <begin position="126"/>
        <end position="148"/>
    </location>
</feature>
<evidence type="ECO:0000313" key="3">
    <source>
        <dbReference type="EMBL" id="ADH90925.1"/>
    </source>
</evidence>
<keyword evidence="1" id="KW-1133">Transmembrane helix</keyword>
<reference evidence="3 4" key="1">
    <citation type="journal article" date="2012" name="Stand. Genomic Sci.">
        <title>Complete genome sequence of the facultatively chemolithoautotrophic and methylotrophic alpha Proteobacterium Starkeya novella type strain (ATCC 8093(T)).</title>
        <authorList>
            <person name="Kappler U."/>
            <person name="Davenport K."/>
            <person name="Beatson S."/>
            <person name="Lucas S."/>
            <person name="Lapidus A."/>
            <person name="Copeland A."/>
            <person name="Berry K.W."/>
            <person name="Glavina Del Rio T."/>
            <person name="Hammon N."/>
            <person name="Dalin E."/>
            <person name="Tice H."/>
            <person name="Pitluck S."/>
            <person name="Richardson P."/>
            <person name="Bruce D."/>
            <person name="Goodwin L.A."/>
            <person name="Han C."/>
            <person name="Tapia R."/>
            <person name="Detter J.C."/>
            <person name="Chang Y.J."/>
            <person name="Jeffries C.D."/>
            <person name="Land M."/>
            <person name="Hauser L."/>
            <person name="Kyrpides N.C."/>
            <person name="Goker M."/>
            <person name="Ivanova N."/>
            <person name="Klenk H.P."/>
            <person name="Woyke T."/>
        </authorList>
    </citation>
    <scope>NUCLEOTIDE SEQUENCE [LARGE SCALE GENOMIC DNA]</scope>
    <source>
        <strain evidence="4">ATCC 8093 / DSM 506 / JCM 20403 / CCM 1077 / IAM 12100 / NBRC 12443 / NCIMB 10456</strain>
    </source>
</reference>
<dbReference type="HOGENOM" id="CLU_110735_4_0_5"/>
<evidence type="ECO:0000313" key="4">
    <source>
        <dbReference type="Proteomes" id="UP000006633"/>
    </source>
</evidence>
<keyword evidence="4" id="KW-1185">Reference proteome</keyword>
<dbReference type="InterPro" id="IPR009936">
    <property type="entry name" value="DUF1468"/>
</dbReference>
<dbReference type="eggNOG" id="ENOG5032FF5">
    <property type="taxonomic scope" value="Bacteria"/>
</dbReference>
<dbReference type="OrthoDB" id="6183775at2"/>
<organism evidence="3 4">
    <name type="scientific">Ancylobacter novellus (strain ATCC 8093 / DSM 506 / JCM 20403 / CCM 1077 / IAM 12100 / NBRC 12443 / NCIMB 10456)</name>
    <name type="common">Starkeya novella</name>
    <dbReference type="NCBI Taxonomy" id="639283"/>
    <lineage>
        <taxon>Bacteria</taxon>
        <taxon>Pseudomonadati</taxon>
        <taxon>Pseudomonadota</taxon>
        <taxon>Alphaproteobacteria</taxon>
        <taxon>Hyphomicrobiales</taxon>
        <taxon>Xanthobacteraceae</taxon>
        <taxon>Ancylobacter</taxon>
    </lineage>
</organism>
<dbReference type="EMBL" id="CP002026">
    <property type="protein sequence ID" value="ADH90925.1"/>
    <property type="molecule type" value="Genomic_DNA"/>
</dbReference>
<dbReference type="STRING" id="639283.Snov_3654"/>
<evidence type="ECO:0000259" key="2">
    <source>
        <dbReference type="Pfam" id="PF07331"/>
    </source>
</evidence>
<dbReference type="Pfam" id="PF07331">
    <property type="entry name" value="TctB"/>
    <property type="match status" value="1"/>
</dbReference>
<keyword evidence="1" id="KW-0472">Membrane</keyword>
<accession>D7AAQ8</accession>
<keyword evidence="1" id="KW-0812">Transmembrane</keyword>
<gene>
    <name evidence="3" type="ordered locus">Snov_3654</name>
</gene>
<dbReference type="KEGG" id="sno:Snov_3654"/>
<feature type="transmembrane region" description="Helical" evidence="1">
    <location>
        <begin position="42"/>
        <end position="65"/>
    </location>
</feature>
<proteinExistence type="predicted"/>
<feature type="transmembrane region" description="Helical" evidence="1">
    <location>
        <begin position="91"/>
        <end position="120"/>
    </location>
</feature>
<evidence type="ECO:0000256" key="1">
    <source>
        <dbReference type="SAM" id="Phobius"/>
    </source>
</evidence>
<name>D7AAQ8_ANCN5</name>
<sequence>MNISRNAMEVATALATALIGALVCYASLENGIGWTESGPKPGYFPFGIGSLIIIGSAATLAQVAWKSMAARPAGEAGHIGTFIDGRGLRTLAAFFLPIVIMTALSSWLGLYIGMALYIFYAMRFAAGFRIYSSLLTTVIVVVANFIVFEKLFMVPLLKGPILEYFGIY</sequence>
<dbReference type="RefSeq" id="WP_013168426.1">
    <property type="nucleotide sequence ID" value="NC_014217.1"/>
</dbReference>
<dbReference type="Proteomes" id="UP000006633">
    <property type="component" value="Chromosome"/>
</dbReference>
<feature type="domain" description="DUF1468" evidence="2">
    <location>
        <begin position="13"/>
        <end position="156"/>
    </location>
</feature>
<dbReference type="AlphaFoldDB" id="D7AAQ8"/>